<feature type="non-terminal residue" evidence="2">
    <location>
        <position position="1"/>
    </location>
</feature>
<evidence type="ECO:0000256" key="1">
    <source>
        <dbReference type="SAM" id="MobiDB-lite"/>
    </source>
</evidence>
<feature type="non-terminal residue" evidence="2">
    <location>
        <position position="429"/>
    </location>
</feature>
<feature type="compositionally biased region" description="Basic residues" evidence="1">
    <location>
        <begin position="121"/>
        <end position="135"/>
    </location>
</feature>
<feature type="compositionally biased region" description="Basic residues" evidence="1">
    <location>
        <begin position="400"/>
        <end position="416"/>
    </location>
</feature>
<accession>A0A6J4Q9F5</accession>
<protein>
    <submittedName>
        <fullName evidence="2">Tryptophanyl-tRNA synthetase</fullName>
        <ecNumber evidence="2">6.1.1.2</ecNumber>
    </submittedName>
</protein>
<name>A0A6J4Q9F5_9BURK</name>
<dbReference type="AlphaFoldDB" id="A0A6J4Q9F5"/>
<keyword evidence="2" id="KW-0030">Aminoacyl-tRNA synthetase</keyword>
<feature type="region of interest" description="Disordered" evidence="1">
    <location>
        <begin position="379"/>
        <end position="422"/>
    </location>
</feature>
<reference evidence="2" key="1">
    <citation type="submission" date="2020-02" db="EMBL/GenBank/DDBJ databases">
        <authorList>
            <person name="Meier V. D."/>
        </authorList>
    </citation>
    <scope>NUCLEOTIDE SEQUENCE</scope>
    <source>
        <strain evidence="2">AVDCRST_MAG51</strain>
    </source>
</reference>
<dbReference type="GO" id="GO:0004830">
    <property type="term" value="F:tryptophan-tRNA ligase activity"/>
    <property type="evidence" value="ECO:0007669"/>
    <property type="project" value="UniProtKB-EC"/>
</dbReference>
<dbReference type="EMBL" id="CADCUX010000664">
    <property type="protein sequence ID" value="CAA9438534.1"/>
    <property type="molecule type" value="Genomic_DNA"/>
</dbReference>
<dbReference type="EC" id="6.1.1.2" evidence="2"/>
<sequence length="429" mass="46511">DRDRPLPHRHHHHGNAPPGQLRRRHPAGRAGQPSPRHRELLLPGRLPRADQVRRAVAHPAFDAGDRRLLAGGRPRPGAGLLLPAVRHPGDSGADLAAHLRHGQGAAQSRPRLQGLGGQEPRRRRRSRHGRDRRPVHVPGADGGGHHPVQRPQDPGGPRPGAAHRDGAQHGGQLQPPLRRTLHPAGGGGRRIGGHLARARRPQDEQELRQRDRVVWAARAGAQADLLHRHRLAFARRAQGGRGFGAVPGLPGLRDRSRDRGAAQGLRRRHRLGRCQAAAVRAHRPRGRPDARALRATGERPGAAREDPARRRRQGAVARHAVHGEAAACGGPAQPRHRCAARGPRQGRQGIAAFVQAVPRDRRQALLQAGRWRRRPAAAERSLRVAAGSRPRRGAAEAGRLRRGPGRGAQARRRHRTSGAGCPGAALRCL</sequence>
<proteinExistence type="predicted"/>
<feature type="region of interest" description="Disordered" evidence="1">
    <location>
        <begin position="1"/>
        <end position="86"/>
    </location>
</feature>
<keyword evidence="2" id="KW-0436">Ligase</keyword>
<gene>
    <name evidence="2" type="ORF">AVDCRST_MAG51-3100</name>
</gene>
<feature type="region of interest" description="Disordered" evidence="1">
    <location>
        <begin position="100"/>
        <end position="208"/>
    </location>
</feature>
<organism evidence="2">
    <name type="scientific">uncultured Ramlibacter sp</name>
    <dbReference type="NCBI Taxonomy" id="260755"/>
    <lineage>
        <taxon>Bacteria</taxon>
        <taxon>Pseudomonadati</taxon>
        <taxon>Pseudomonadota</taxon>
        <taxon>Betaproteobacteria</taxon>
        <taxon>Burkholderiales</taxon>
        <taxon>Comamonadaceae</taxon>
        <taxon>Ramlibacter</taxon>
        <taxon>environmental samples</taxon>
    </lineage>
</organism>
<feature type="compositionally biased region" description="Low complexity" evidence="1">
    <location>
        <begin position="69"/>
        <end position="84"/>
    </location>
</feature>
<evidence type="ECO:0000313" key="2">
    <source>
        <dbReference type="EMBL" id="CAA9438534.1"/>
    </source>
</evidence>
<feature type="region of interest" description="Disordered" evidence="1">
    <location>
        <begin position="244"/>
        <end position="313"/>
    </location>
</feature>